<dbReference type="AlphaFoldDB" id="A0A1I8AI94"/>
<name>A0A1I8AI94_9BILA</name>
<protein>
    <submittedName>
        <fullName evidence="2">Uncharacterized protein</fullName>
    </submittedName>
</protein>
<sequence length="67" mass="7609">MLLCDFIECNLRYFGFNVVQVVKPVEISGFKNIFSNESVRSSCCAMENVTKGVGLGFDEIRGWEKPR</sequence>
<evidence type="ECO:0000313" key="2">
    <source>
        <dbReference type="WBParaSite" id="L893_g5735.t1"/>
    </source>
</evidence>
<dbReference type="Proteomes" id="UP000095287">
    <property type="component" value="Unplaced"/>
</dbReference>
<keyword evidence="1" id="KW-1185">Reference proteome</keyword>
<proteinExistence type="predicted"/>
<dbReference type="WBParaSite" id="L893_g5735.t1">
    <property type="protein sequence ID" value="L893_g5735.t1"/>
    <property type="gene ID" value="L893_g5735"/>
</dbReference>
<evidence type="ECO:0000313" key="1">
    <source>
        <dbReference type="Proteomes" id="UP000095287"/>
    </source>
</evidence>
<organism evidence="1 2">
    <name type="scientific">Steinernema glaseri</name>
    <dbReference type="NCBI Taxonomy" id="37863"/>
    <lineage>
        <taxon>Eukaryota</taxon>
        <taxon>Metazoa</taxon>
        <taxon>Ecdysozoa</taxon>
        <taxon>Nematoda</taxon>
        <taxon>Chromadorea</taxon>
        <taxon>Rhabditida</taxon>
        <taxon>Tylenchina</taxon>
        <taxon>Panagrolaimomorpha</taxon>
        <taxon>Strongyloidoidea</taxon>
        <taxon>Steinernematidae</taxon>
        <taxon>Steinernema</taxon>
    </lineage>
</organism>
<accession>A0A1I8AI94</accession>
<reference evidence="2" key="1">
    <citation type="submission" date="2016-11" db="UniProtKB">
        <authorList>
            <consortium name="WormBaseParasite"/>
        </authorList>
    </citation>
    <scope>IDENTIFICATION</scope>
</reference>